<dbReference type="PATRIC" id="fig|500635.8.peg.83"/>
<evidence type="ECO:0000313" key="3">
    <source>
        <dbReference type="Proteomes" id="UP000003671"/>
    </source>
</evidence>
<dbReference type="eggNOG" id="COG0305">
    <property type="taxonomic scope" value="Bacteria"/>
</dbReference>
<dbReference type="HOGENOM" id="CLU_409873_0_0_9"/>
<gene>
    <name evidence="2" type="ORF">MITSMUL_03092</name>
</gene>
<dbReference type="SUPFAM" id="SSF56731">
    <property type="entry name" value="DNA primase core"/>
    <property type="match status" value="1"/>
</dbReference>
<reference evidence="2" key="1">
    <citation type="submission" date="2009-09" db="EMBL/GenBank/DDBJ databases">
        <authorList>
            <person name="Weinstock G."/>
            <person name="Sodergren E."/>
            <person name="Clifton S."/>
            <person name="Fulton L."/>
            <person name="Fulton B."/>
            <person name="Courtney L."/>
            <person name="Fronick C."/>
            <person name="Harrison M."/>
            <person name="Strong C."/>
            <person name="Farmer C."/>
            <person name="Delahaunty K."/>
            <person name="Markovic C."/>
            <person name="Hall O."/>
            <person name="Minx P."/>
            <person name="Tomlinson C."/>
            <person name="Mitreva M."/>
            <person name="Nelson J."/>
            <person name="Hou S."/>
            <person name="Wollam A."/>
            <person name="Pepin K.H."/>
            <person name="Johnson M."/>
            <person name="Bhonagiri V."/>
            <person name="Nash W.E."/>
            <person name="Warren W."/>
            <person name="Chinwalla A."/>
            <person name="Mardis E.R."/>
            <person name="Wilson R.K."/>
        </authorList>
    </citation>
    <scope>NUCLEOTIDE SEQUENCE [LARGE SCALE GENOMIC DNA]</scope>
    <source>
        <strain evidence="2">DSM 20544</strain>
    </source>
</reference>
<dbReference type="GO" id="GO:0005524">
    <property type="term" value="F:ATP binding"/>
    <property type="evidence" value="ECO:0007669"/>
    <property type="project" value="InterPro"/>
</dbReference>
<dbReference type="InterPro" id="IPR027417">
    <property type="entry name" value="P-loop_NTPase"/>
</dbReference>
<dbReference type="EMBL" id="ABWK02000001">
    <property type="protein sequence ID" value="EEX69961.1"/>
    <property type="molecule type" value="Genomic_DNA"/>
</dbReference>
<evidence type="ECO:0000259" key="1">
    <source>
        <dbReference type="PROSITE" id="PS51199"/>
    </source>
</evidence>
<dbReference type="Gene3D" id="3.40.1360.10">
    <property type="match status" value="1"/>
</dbReference>
<sequence length="596" mass="67376">MQAVKTLCDDFGLTIDSDDSFNTHMDIVQRNEAWAKGMQRNLPVIYKYLKNRGFTDETIKLYGFGYSTKNQVLSIPMRDEFGRCVAFLYRHFDGGAKYKNSKNVPGLFVKGEFLYGINETIKNLRNTKSIVLCEGSLDAASATQQGLCCMAYCGISITRSHADKVTEILRPIKGGKVILVPDNDGKASKFVLRAREIFRKYHPQTVVKVAVIPDGNKDLNDMLVNGLDIAENCTYESLDYYCAKEVIKGESDPEVQEKLIVEYMKSVSNPVVRADIAEYLAKVWNRDVTLVRELLSVKEDTIDEKLKDFVTVEQAYTALDKMEEGKAITTGFMNVDDAITMIKTDVTMIAGYSFSGKTSTTCQMILNWCIKQKLKVLFFSLEMPRQRVMQVLVAQIMGIPRHKVLNFIHEHRDTYQTISDKLSDYLYIIDRNDLSIDDIESYLKIANTHIGQIDVVIVDYFGYLRHTDTVEEQESTAKKMKAIAKRNNILFVMLSQLNKASQNKDKGRIPEPTMNDIKGAGGQGASADTILLLWKADVDTSLSPIDREKNRNISYIKVGKARESKNGNTIFKMRYDPATSKVSEVVDENFLGVSKE</sequence>
<dbReference type="CDD" id="cd01029">
    <property type="entry name" value="TOPRIM_primases"/>
    <property type="match status" value="1"/>
</dbReference>
<dbReference type="InterPro" id="IPR034154">
    <property type="entry name" value="TOPRIM_DnaG/twinkle"/>
</dbReference>
<comment type="caution">
    <text evidence="2">The sequence shown here is derived from an EMBL/GenBank/DDBJ whole genome shotgun (WGS) entry which is preliminary data.</text>
</comment>
<proteinExistence type="predicted"/>
<dbReference type="Proteomes" id="UP000003671">
    <property type="component" value="Unassembled WGS sequence"/>
</dbReference>
<keyword evidence="3" id="KW-1185">Reference proteome</keyword>
<name>C9KJ95_9FIRM</name>
<accession>C9KJ95</accession>
<evidence type="ECO:0000313" key="2">
    <source>
        <dbReference type="EMBL" id="EEX69961.1"/>
    </source>
</evidence>
<dbReference type="AlphaFoldDB" id="C9KJ95"/>
<organism evidence="2 3">
    <name type="scientific">Mitsuokella multacida DSM 20544</name>
    <dbReference type="NCBI Taxonomy" id="500635"/>
    <lineage>
        <taxon>Bacteria</taxon>
        <taxon>Bacillati</taxon>
        <taxon>Bacillota</taxon>
        <taxon>Negativicutes</taxon>
        <taxon>Selenomonadales</taxon>
        <taxon>Selenomonadaceae</taxon>
        <taxon>Mitsuokella</taxon>
    </lineage>
</organism>
<dbReference type="PROSITE" id="PS51199">
    <property type="entry name" value="SF4_HELICASE"/>
    <property type="match status" value="1"/>
</dbReference>
<dbReference type="PANTHER" id="PTHR30153:SF2">
    <property type="entry name" value="REPLICATIVE DNA HELICASE"/>
    <property type="match status" value="1"/>
</dbReference>
<dbReference type="PANTHER" id="PTHR30153">
    <property type="entry name" value="REPLICATIVE DNA HELICASE DNAB"/>
    <property type="match status" value="1"/>
</dbReference>
<dbReference type="eggNOG" id="COG0358">
    <property type="taxonomic scope" value="Bacteria"/>
</dbReference>
<dbReference type="GO" id="GO:0003678">
    <property type="term" value="F:DNA helicase activity"/>
    <property type="evidence" value="ECO:0007669"/>
    <property type="project" value="InterPro"/>
</dbReference>
<dbReference type="SUPFAM" id="SSF52540">
    <property type="entry name" value="P-loop containing nucleoside triphosphate hydrolases"/>
    <property type="match status" value="1"/>
</dbReference>
<dbReference type="GO" id="GO:0006260">
    <property type="term" value="P:DNA replication"/>
    <property type="evidence" value="ECO:0007669"/>
    <property type="project" value="InterPro"/>
</dbReference>
<protein>
    <submittedName>
        <fullName evidence="2">DNA primase catalytic core, N-terminal domain protein</fullName>
    </submittedName>
</protein>
<dbReference type="STRING" id="500635.MITSMUL_03092"/>
<dbReference type="GO" id="GO:0005829">
    <property type="term" value="C:cytosol"/>
    <property type="evidence" value="ECO:0007669"/>
    <property type="project" value="TreeGrafter"/>
</dbReference>
<feature type="domain" description="SF4 helicase" evidence="1">
    <location>
        <begin position="321"/>
        <end position="589"/>
    </location>
</feature>
<dbReference type="Pfam" id="PF13155">
    <property type="entry name" value="Toprim_2"/>
    <property type="match status" value="1"/>
</dbReference>
<dbReference type="InterPro" id="IPR007694">
    <property type="entry name" value="DNA_helicase_DnaB-like_C"/>
</dbReference>
<dbReference type="Pfam" id="PF03796">
    <property type="entry name" value="DnaB_C"/>
    <property type="match status" value="1"/>
</dbReference>
<dbReference type="Gene3D" id="3.40.50.300">
    <property type="entry name" value="P-loop containing nucleotide triphosphate hydrolases"/>
    <property type="match status" value="1"/>
</dbReference>